<evidence type="ECO:0000256" key="9">
    <source>
        <dbReference type="SAM" id="Phobius"/>
    </source>
</evidence>
<dbReference type="PROSITE" id="PS51051">
    <property type="entry name" value="DSL"/>
    <property type="match status" value="1"/>
</dbReference>
<feature type="disulfide bond" evidence="6">
    <location>
        <begin position="166"/>
        <end position="175"/>
    </location>
</feature>
<evidence type="ECO:0000313" key="14">
    <source>
        <dbReference type="Proteomes" id="UP000321570"/>
    </source>
</evidence>
<feature type="signal peptide" evidence="10">
    <location>
        <begin position="1"/>
        <end position="20"/>
    </location>
</feature>
<feature type="domain" description="EGF-like" evidence="11">
    <location>
        <begin position="302"/>
        <end position="339"/>
    </location>
</feature>
<dbReference type="CDD" id="cd00054">
    <property type="entry name" value="EGF_CA"/>
    <property type="match status" value="1"/>
</dbReference>
<evidence type="ECO:0000256" key="5">
    <source>
        <dbReference type="PROSITE-ProRule" id="PRU00076"/>
    </source>
</evidence>
<evidence type="ECO:0000256" key="4">
    <source>
        <dbReference type="ARBA" id="ARBA00023157"/>
    </source>
</evidence>
<evidence type="ECO:0000256" key="6">
    <source>
        <dbReference type="PROSITE-ProRule" id="PRU00377"/>
    </source>
</evidence>
<feature type="compositionally biased region" description="Basic and acidic residues" evidence="8">
    <location>
        <begin position="497"/>
        <end position="526"/>
    </location>
</feature>
<feature type="domain" description="EGF-like" evidence="11">
    <location>
        <begin position="246"/>
        <end position="285"/>
    </location>
</feature>
<evidence type="ECO:0000256" key="8">
    <source>
        <dbReference type="SAM" id="MobiDB-lite"/>
    </source>
</evidence>
<dbReference type="GO" id="GO:0007154">
    <property type="term" value="P:cell communication"/>
    <property type="evidence" value="ECO:0007669"/>
    <property type="project" value="InterPro"/>
</dbReference>
<keyword evidence="4 5" id="KW-1015">Disulfide bond</keyword>
<dbReference type="InterPro" id="IPR000742">
    <property type="entry name" value="EGF"/>
</dbReference>
<evidence type="ECO:0000256" key="2">
    <source>
        <dbReference type="ARBA" id="ARBA00022536"/>
    </source>
</evidence>
<feature type="region of interest" description="Disordered" evidence="8">
    <location>
        <begin position="466"/>
        <end position="545"/>
    </location>
</feature>
<reference evidence="13 14" key="1">
    <citation type="submission" date="2019-07" db="EMBL/GenBank/DDBJ databases">
        <authorList>
            <person name="Jastrzebski P J."/>
            <person name="Paukszto L."/>
            <person name="Jastrzebski P J."/>
        </authorList>
    </citation>
    <scope>NUCLEOTIDE SEQUENCE [LARGE SCALE GENOMIC DNA]</scope>
    <source>
        <strain evidence="13 14">WMS-il1</strain>
    </source>
</reference>
<feature type="domain" description="DSL" evidence="12">
    <location>
        <begin position="164"/>
        <end position="205"/>
    </location>
</feature>
<dbReference type="GO" id="GO:0016020">
    <property type="term" value="C:membrane"/>
    <property type="evidence" value="ECO:0007669"/>
    <property type="project" value="UniProtKB-SubCell"/>
</dbReference>
<keyword evidence="3 7" id="KW-0677">Repeat</keyword>
<organism evidence="13 14">
    <name type="scientific">Hymenolepis diminuta</name>
    <name type="common">Rat tapeworm</name>
    <dbReference type="NCBI Taxonomy" id="6216"/>
    <lineage>
        <taxon>Eukaryota</taxon>
        <taxon>Metazoa</taxon>
        <taxon>Spiralia</taxon>
        <taxon>Lophotrochozoa</taxon>
        <taxon>Platyhelminthes</taxon>
        <taxon>Cestoda</taxon>
        <taxon>Eucestoda</taxon>
        <taxon>Cyclophyllidea</taxon>
        <taxon>Hymenolepididae</taxon>
        <taxon>Hymenolepis</taxon>
    </lineage>
</organism>
<gene>
    <name evidence="13" type="ORF">WMSIL1_LOCUS5996</name>
</gene>
<dbReference type="InterPro" id="IPR001774">
    <property type="entry name" value="DSL"/>
</dbReference>
<dbReference type="SUPFAM" id="SSF57196">
    <property type="entry name" value="EGF/Laminin"/>
    <property type="match status" value="2"/>
</dbReference>
<dbReference type="AlphaFoldDB" id="A0A564YFY1"/>
<evidence type="ECO:0000256" key="3">
    <source>
        <dbReference type="ARBA" id="ARBA00022737"/>
    </source>
</evidence>
<dbReference type="EMBL" id="CABIJS010000210">
    <property type="protein sequence ID" value="VUZ46197.1"/>
    <property type="molecule type" value="Genomic_DNA"/>
</dbReference>
<keyword evidence="1 7" id="KW-0217">Developmental protein</keyword>
<dbReference type="Gene3D" id="2.10.25.140">
    <property type="match status" value="1"/>
</dbReference>
<comment type="subcellular location">
    <subcellularLocation>
        <location evidence="7">Membrane</location>
        <topology evidence="7">Single-pass type I membrane protein</topology>
    </subcellularLocation>
</comment>
<evidence type="ECO:0000256" key="7">
    <source>
        <dbReference type="RuleBase" id="RU280815"/>
    </source>
</evidence>
<keyword evidence="7 9" id="KW-0472">Membrane</keyword>
<dbReference type="Gene3D" id="2.10.25.10">
    <property type="entry name" value="Laminin"/>
    <property type="match status" value="2"/>
</dbReference>
<sequence>MRLHFGYILLLLSCFGLCSGDATETVGKIELQLKYSNTGHYSSTGWCDIIARTCDVYFIVCVWSGDAHYTDNCNVAKKNTHIIGPYSKIQTSVELPLTSPVPKSVYFRVEAWDSDYTSSDDLIGKFDSAEAPLSSTTEFHTLNLTNRDVTIYNSHVKIDAFYGLTCSLHYYGPQCQTYCKSNFKTYHCGENGERKCLPGWYGELCNKADMCFLKPCAPYARCSNTDTEEGRICYCNDGSGPECYQVPDPCEPPPCKNGGVCSKTGPHLEQFVCECKKSWYGPTCEQRYSACALKEQTLRAIGVNSSEEVCLNGGICQDDPIEFDFTCACPSGWKGEHCEERDYSVAIAVPITLIIILIIIAVLLFFLWRKRKQPKKTRPTIFVPHREQPTMYGNAHSATQDAVAISNEIYGVVNSQVHEVQFLSEEEEYSMMPDDPPPPPVRKSYEGAIRYASLLWDKTAKSIRSSKNKEEKLALDAPSLPPRTDDMITPLIGSANEKLEDRQSFLDRPSKSFYERSKEDSLEDLRNPLPVRDTSSTLRSKKNVK</sequence>
<dbReference type="SMART" id="SM00051">
    <property type="entry name" value="DSL"/>
    <property type="match status" value="1"/>
</dbReference>
<evidence type="ECO:0000256" key="10">
    <source>
        <dbReference type="SAM" id="SignalP"/>
    </source>
</evidence>
<keyword evidence="2 5" id="KW-0245">EGF-like domain</keyword>
<name>A0A564YFY1_HYMDI</name>
<feature type="disulfide bond" evidence="6">
    <location>
        <begin position="196"/>
        <end position="205"/>
    </location>
</feature>
<keyword evidence="14" id="KW-1185">Reference proteome</keyword>
<evidence type="ECO:0000256" key="1">
    <source>
        <dbReference type="ARBA" id="ARBA00022473"/>
    </source>
</evidence>
<dbReference type="PROSITE" id="PS00022">
    <property type="entry name" value="EGF_1"/>
    <property type="match status" value="2"/>
</dbReference>
<evidence type="ECO:0000313" key="13">
    <source>
        <dbReference type="EMBL" id="VUZ46197.1"/>
    </source>
</evidence>
<feature type="chain" id="PRO_5021738693" description="Delta-like protein" evidence="10">
    <location>
        <begin position="21"/>
        <end position="545"/>
    </location>
</feature>
<keyword evidence="7 9" id="KW-1133">Transmembrane helix</keyword>
<dbReference type="PANTHER" id="PTHR24033">
    <property type="entry name" value="EGF-LIKE DOMAIN-CONTAINING PROTEIN"/>
    <property type="match status" value="1"/>
</dbReference>
<evidence type="ECO:0000259" key="11">
    <source>
        <dbReference type="PROSITE" id="PS50026"/>
    </source>
</evidence>
<dbReference type="PANTHER" id="PTHR24033:SF224">
    <property type="entry name" value="C-TYPE LECTIN"/>
    <property type="match status" value="1"/>
</dbReference>
<comment type="caution">
    <text evidence="5">Lacks conserved residue(s) required for the propagation of feature annotation.</text>
</comment>
<dbReference type="Pfam" id="PF00008">
    <property type="entry name" value="EGF"/>
    <property type="match status" value="1"/>
</dbReference>
<feature type="transmembrane region" description="Helical" evidence="9">
    <location>
        <begin position="343"/>
        <end position="368"/>
    </location>
</feature>
<accession>A0A564YFY1</accession>
<feature type="disulfide bond" evidence="5">
    <location>
        <begin position="329"/>
        <end position="338"/>
    </location>
</feature>
<comment type="function">
    <text evidence="7">Putative Notch ligand involved in the mediation of Notch signaling.</text>
</comment>
<protein>
    <recommendedName>
        <fullName evidence="7">Delta-like protein</fullName>
    </recommendedName>
</protein>
<proteinExistence type="predicted"/>
<feature type="disulfide bond" evidence="5">
    <location>
        <begin position="310"/>
        <end position="327"/>
    </location>
</feature>
<dbReference type="Pfam" id="PF01414">
    <property type="entry name" value="DSL"/>
    <property type="match status" value="1"/>
</dbReference>
<dbReference type="SMART" id="SM00181">
    <property type="entry name" value="EGF"/>
    <property type="match status" value="2"/>
</dbReference>
<keyword evidence="7 9" id="KW-0812">Transmembrane</keyword>
<dbReference type="InterPro" id="IPR051830">
    <property type="entry name" value="NOTCH_homolog"/>
</dbReference>
<dbReference type="Proteomes" id="UP000321570">
    <property type="component" value="Unassembled WGS sequence"/>
</dbReference>
<feature type="disulfide bond" evidence="5">
    <location>
        <begin position="275"/>
        <end position="284"/>
    </location>
</feature>
<keyword evidence="7 10" id="KW-0732">Signal</keyword>
<dbReference type="PROSITE" id="PS50026">
    <property type="entry name" value="EGF_3"/>
    <property type="match status" value="2"/>
</dbReference>
<evidence type="ECO:0000259" key="12">
    <source>
        <dbReference type="PROSITE" id="PS51051"/>
    </source>
</evidence>
<dbReference type="PROSITE" id="PS01186">
    <property type="entry name" value="EGF_2"/>
    <property type="match status" value="1"/>
</dbReference>